<keyword evidence="5 8" id="KW-0697">Rotamase</keyword>
<comment type="similarity">
    <text evidence="2">Belongs to the PpiC/parvulin rotamase family.</text>
</comment>
<dbReference type="EMBL" id="LPWE01000005">
    <property type="protein sequence ID" value="ODR96341.1"/>
    <property type="molecule type" value="Genomic_DNA"/>
</dbReference>
<organism evidence="12 13">
    <name type="scientific">Methyloceanibacter stevinii</name>
    <dbReference type="NCBI Taxonomy" id="1774970"/>
    <lineage>
        <taxon>Bacteria</taxon>
        <taxon>Pseudomonadati</taxon>
        <taxon>Pseudomonadota</taxon>
        <taxon>Alphaproteobacteria</taxon>
        <taxon>Hyphomicrobiales</taxon>
        <taxon>Hyphomicrobiaceae</taxon>
        <taxon>Methyloceanibacter</taxon>
    </lineage>
</organism>
<reference evidence="12 13" key="1">
    <citation type="journal article" date="2016" name="Environ. Microbiol.">
        <title>New Methyloceanibacter diversity from North Sea sediments includes methanotroph containing solely the soluble methane monooxygenase.</title>
        <authorList>
            <person name="Vekeman B."/>
            <person name="Kerckhof F.M."/>
            <person name="Cremers G."/>
            <person name="de Vos P."/>
            <person name="Vandamme P."/>
            <person name="Boon N."/>
            <person name="Op den Camp H.J."/>
            <person name="Heylen K."/>
        </authorList>
    </citation>
    <scope>NUCLEOTIDE SEQUENCE [LARGE SCALE GENOMIC DNA]</scope>
    <source>
        <strain evidence="12 13">R-67176</strain>
    </source>
</reference>
<dbReference type="GO" id="GO:0003755">
    <property type="term" value="F:peptidyl-prolyl cis-trans isomerase activity"/>
    <property type="evidence" value="ECO:0007669"/>
    <property type="project" value="UniProtKB-KW"/>
</dbReference>
<evidence type="ECO:0000256" key="9">
    <source>
        <dbReference type="SAM" id="MobiDB-lite"/>
    </source>
</evidence>
<evidence type="ECO:0000256" key="10">
    <source>
        <dbReference type="SAM" id="SignalP"/>
    </source>
</evidence>
<feature type="region of interest" description="Disordered" evidence="9">
    <location>
        <begin position="263"/>
        <end position="284"/>
    </location>
</feature>
<keyword evidence="10" id="KW-0732">Signal</keyword>
<dbReference type="InterPro" id="IPR050245">
    <property type="entry name" value="PrsA_foldase"/>
</dbReference>
<dbReference type="InterPro" id="IPR027304">
    <property type="entry name" value="Trigger_fact/SurA_dom_sf"/>
</dbReference>
<evidence type="ECO:0000256" key="2">
    <source>
        <dbReference type="ARBA" id="ARBA00007656"/>
    </source>
</evidence>
<dbReference type="AlphaFoldDB" id="A0A1E3VSS2"/>
<protein>
    <recommendedName>
        <fullName evidence="4">Parvulin-like PPIase</fullName>
        <ecNumber evidence="3">5.2.1.8</ecNumber>
    </recommendedName>
    <alternativeName>
        <fullName evidence="6">Peptidyl-prolyl cis-trans isomerase plp</fullName>
    </alternativeName>
    <alternativeName>
        <fullName evidence="7">Rotamase plp</fullName>
    </alternativeName>
</protein>
<dbReference type="InterPro" id="IPR046357">
    <property type="entry name" value="PPIase_dom_sf"/>
</dbReference>
<comment type="catalytic activity">
    <reaction evidence="1">
        <text>[protein]-peptidylproline (omega=180) = [protein]-peptidylproline (omega=0)</text>
        <dbReference type="Rhea" id="RHEA:16237"/>
        <dbReference type="Rhea" id="RHEA-COMP:10747"/>
        <dbReference type="Rhea" id="RHEA-COMP:10748"/>
        <dbReference type="ChEBI" id="CHEBI:83833"/>
        <dbReference type="ChEBI" id="CHEBI:83834"/>
        <dbReference type="EC" id="5.2.1.8"/>
    </reaction>
</comment>
<dbReference type="SUPFAM" id="SSF109998">
    <property type="entry name" value="Triger factor/SurA peptide-binding domain-like"/>
    <property type="match status" value="1"/>
</dbReference>
<evidence type="ECO:0000256" key="6">
    <source>
        <dbReference type="ARBA" id="ARBA00030642"/>
    </source>
</evidence>
<dbReference type="PANTHER" id="PTHR47245:SF2">
    <property type="entry name" value="PEPTIDYL-PROLYL CIS-TRANS ISOMERASE HP_0175-RELATED"/>
    <property type="match status" value="1"/>
</dbReference>
<evidence type="ECO:0000256" key="8">
    <source>
        <dbReference type="PROSITE-ProRule" id="PRU00278"/>
    </source>
</evidence>
<dbReference type="Proteomes" id="UP000094172">
    <property type="component" value="Unassembled WGS sequence"/>
</dbReference>
<dbReference type="Gene3D" id="3.10.50.40">
    <property type="match status" value="1"/>
</dbReference>
<dbReference type="PANTHER" id="PTHR47245">
    <property type="entry name" value="PEPTIDYLPROLYL ISOMERASE"/>
    <property type="match status" value="1"/>
</dbReference>
<evidence type="ECO:0000313" key="13">
    <source>
        <dbReference type="Proteomes" id="UP000094172"/>
    </source>
</evidence>
<sequence>MLLLAASMFLVPPVLAADAVVARVNGVEIKQSDLDFAASEVGPRLGTVRPDDRKRILMQFVIENELLAGAGEKEKLDEADTFAKREAYHRRRALRDAYFDKNVTGGVSEAEAKKVFEENIAKVKPEQEIKARHILVDTEDQAKAIKAELDGGADFAKLASEKSKDKNAEGGDLGFFTRGQMLKPFEDAAFALDVGQISDPVKTSFGWHVIQVEEKRDQKLPTFDDVKDPIMSQLVVRKAQTVVSDLRSNADIEIIDPDIKRSMDDAAMRGEAPPLPDEEFNEDH</sequence>
<dbReference type="EC" id="5.2.1.8" evidence="3"/>
<proteinExistence type="inferred from homology"/>
<evidence type="ECO:0000256" key="3">
    <source>
        <dbReference type="ARBA" id="ARBA00013194"/>
    </source>
</evidence>
<gene>
    <name evidence="12" type="ORF">AUC70_15795</name>
</gene>
<evidence type="ECO:0000256" key="1">
    <source>
        <dbReference type="ARBA" id="ARBA00000971"/>
    </source>
</evidence>
<dbReference type="PROSITE" id="PS50198">
    <property type="entry name" value="PPIC_PPIASE_2"/>
    <property type="match status" value="1"/>
</dbReference>
<dbReference type="InterPro" id="IPR000297">
    <property type="entry name" value="PPIase_PpiC"/>
</dbReference>
<accession>A0A1E3VSS2</accession>
<feature type="signal peptide" evidence="10">
    <location>
        <begin position="1"/>
        <end position="16"/>
    </location>
</feature>
<name>A0A1E3VSS2_9HYPH</name>
<feature type="domain" description="PpiC" evidence="11">
    <location>
        <begin position="126"/>
        <end position="214"/>
    </location>
</feature>
<evidence type="ECO:0000259" key="11">
    <source>
        <dbReference type="PROSITE" id="PS50198"/>
    </source>
</evidence>
<evidence type="ECO:0000256" key="5">
    <source>
        <dbReference type="ARBA" id="ARBA00023110"/>
    </source>
</evidence>
<evidence type="ECO:0000313" key="12">
    <source>
        <dbReference type="EMBL" id="ODR96341.1"/>
    </source>
</evidence>
<feature type="chain" id="PRO_5009138701" description="Parvulin-like PPIase" evidence="10">
    <location>
        <begin position="17"/>
        <end position="284"/>
    </location>
</feature>
<evidence type="ECO:0000256" key="7">
    <source>
        <dbReference type="ARBA" id="ARBA00031484"/>
    </source>
</evidence>
<dbReference type="Gene3D" id="1.10.8.1040">
    <property type="match status" value="1"/>
</dbReference>
<dbReference type="Pfam" id="PF13616">
    <property type="entry name" value="Rotamase_3"/>
    <property type="match status" value="1"/>
</dbReference>
<comment type="caution">
    <text evidence="12">The sequence shown here is derived from an EMBL/GenBank/DDBJ whole genome shotgun (WGS) entry which is preliminary data.</text>
</comment>
<dbReference type="SUPFAM" id="SSF54534">
    <property type="entry name" value="FKBP-like"/>
    <property type="match status" value="1"/>
</dbReference>
<keyword evidence="13" id="KW-1185">Reference proteome</keyword>
<evidence type="ECO:0000256" key="4">
    <source>
        <dbReference type="ARBA" id="ARBA00018370"/>
    </source>
</evidence>
<keyword evidence="8" id="KW-0413">Isomerase</keyword>
<dbReference type="STRING" id="1774970.AUC70_15795"/>